<dbReference type="Pfam" id="PF08680">
    <property type="entry name" value="DUF1779"/>
    <property type="match status" value="1"/>
</dbReference>
<reference evidence="1 2" key="1">
    <citation type="submission" date="2015-11" db="EMBL/GenBank/DDBJ databases">
        <title>Butyribacter intestini gen. nov., sp. nov., a butyric acid-producing bacterium of the family Lachnospiraceae isolated from the human faeces.</title>
        <authorList>
            <person name="Zou Y."/>
            <person name="Xue W."/>
            <person name="Luo G."/>
            <person name="Lv M."/>
        </authorList>
    </citation>
    <scope>NUCLEOTIDE SEQUENCE [LARGE SCALE GENOMIC DNA]</scope>
    <source>
        <strain evidence="1 2">ACET-33324</strain>
    </source>
</reference>
<dbReference type="STRING" id="290052.ASU35_11150"/>
<dbReference type="InterPro" id="IPR036209">
    <property type="entry name" value="YwmB-like_sf"/>
</dbReference>
<gene>
    <name evidence="1" type="ORF">ASU35_11150</name>
</gene>
<dbReference type="Gene3D" id="3.30.360.40">
    <property type="entry name" value="YwmB-like"/>
    <property type="match status" value="1"/>
</dbReference>
<sequence>MNKKIRFYLYILGILWLGAAAQAVALSGSGQSESIEAILMEEEYEGQLSKEELEALTSEIFAEKKAESVQGITGNGIFSAYGYSPLLPQNVISEGKRINLNVVSSYNEETDTTKIIVASPIYNEDY</sequence>
<evidence type="ECO:0000313" key="2">
    <source>
        <dbReference type="Proteomes" id="UP000054874"/>
    </source>
</evidence>
<protein>
    <submittedName>
        <fullName evidence="1">Uncharacterized protein</fullName>
    </submittedName>
</protein>
<name>A0A0V8QE87_9FIRM</name>
<dbReference type="InterPro" id="IPR014794">
    <property type="entry name" value="DUF1779"/>
</dbReference>
<comment type="caution">
    <text evidence="1">The sequence shown here is derived from an EMBL/GenBank/DDBJ whole genome shotgun (WGS) entry which is preliminary data.</text>
</comment>
<dbReference type="RefSeq" id="WP_058352885.1">
    <property type="nucleotide sequence ID" value="NZ_CABMMD010000157.1"/>
</dbReference>
<proteinExistence type="predicted"/>
<dbReference type="SUPFAM" id="SSF143842">
    <property type="entry name" value="YwmB-like"/>
    <property type="match status" value="1"/>
</dbReference>
<accession>A0A0V8QE87</accession>
<organism evidence="1 2">
    <name type="scientific">Acetivibrio ethanolgignens</name>
    <dbReference type="NCBI Taxonomy" id="290052"/>
    <lineage>
        <taxon>Bacteria</taxon>
        <taxon>Bacillati</taxon>
        <taxon>Bacillota</taxon>
        <taxon>Clostridia</taxon>
        <taxon>Eubacteriales</taxon>
        <taxon>Oscillospiraceae</taxon>
        <taxon>Acetivibrio</taxon>
    </lineage>
</organism>
<evidence type="ECO:0000313" key="1">
    <source>
        <dbReference type="EMBL" id="KSV58901.1"/>
    </source>
</evidence>
<keyword evidence="2" id="KW-1185">Reference proteome</keyword>
<dbReference type="Proteomes" id="UP000054874">
    <property type="component" value="Unassembled WGS sequence"/>
</dbReference>
<dbReference type="EMBL" id="LNAM01000157">
    <property type="protein sequence ID" value="KSV58901.1"/>
    <property type="molecule type" value="Genomic_DNA"/>
</dbReference>
<dbReference type="AlphaFoldDB" id="A0A0V8QE87"/>